<evidence type="ECO:0000313" key="3">
    <source>
        <dbReference type="EMBL" id="GAB47288.1"/>
    </source>
</evidence>
<keyword evidence="2" id="KW-1133">Transmembrane helix</keyword>
<dbReference type="Proteomes" id="UP000004367">
    <property type="component" value="Unassembled WGS sequence"/>
</dbReference>
<protein>
    <recommendedName>
        <fullName evidence="5">DUF1707 domain-containing protein</fullName>
    </recommendedName>
</protein>
<feature type="compositionally biased region" description="Basic and acidic residues" evidence="1">
    <location>
        <begin position="11"/>
        <end position="33"/>
    </location>
</feature>
<sequence length="158" mass="16954">MEQARQAAAERLGEAWRRGYMEAGEHERRTTALRRAESIQQVEAIERGDLRDVDGGVHAGGGLSPIPPVSPVEERPTGAAVAAPDPSGEVSQSSGRRLDPKIAGAIQGVVPLVAVALFFLTNDSMDRAWLWFLLIPIVWTVLPALTRGGSCDDDSAEE</sequence>
<keyword evidence="2" id="KW-0812">Transmembrane</keyword>
<evidence type="ECO:0008006" key="5">
    <source>
        <dbReference type="Google" id="ProtNLM"/>
    </source>
</evidence>
<evidence type="ECO:0000313" key="4">
    <source>
        <dbReference type="Proteomes" id="UP000004367"/>
    </source>
</evidence>
<evidence type="ECO:0000256" key="1">
    <source>
        <dbReference type="SAM" id="MobiDB-lite"/>
    </source>
</evidence>
<organism evidence="3 4">
    <name type="scientific">Mobilicoccus pelagius NBRC 104925</name>
    <dbReference type="NCBI Taxonomy" id="1089455"/>
    <lineage>
        <taxon>Bacteria</taxon>
        <taxon>Bacillati</taxon>
        <taxon>Actinomycetota</taxon>
        <taxon>Actinomycetes</taxon>
        <taxon>Micrococcales</taxon>
        <taxon>Dermatophilaceae</taxon>
        <taxon>Mobilicoccus</taxon>
    </lineage>
</organism>
<dbReference type="AlphaFoldDB" id="H5UNI0"/>
<accession>H5UNI0</accession>
<feature type="region of interest" description="Disordered" evidence="1">
    <location>
        <begin position="1"/>
        <end position="33"/>
    </location>
</feature>
<gene>
    <name evidence="3" type="ORF">MOPEL_007_01040</name>
</gene>
<keyword evidence="2" id="KW-0472">Membrane</keyword>
<evidence type="ECO:0000256" key="2">
    <source>
        <dbReference type="SAM" id="Phobius"/>
    </source>
</evidence>
<feature type="transmembrane region" description="Helical" evidence="2">
    <location>
        <begin position="102"/>
        <end position="122"/>
    </location>
</feature>
<reference evidence="3 4" key="1">
    <citation type="submission" date="2012-02" db="EMBL/GenBank/DDBJ databases">
        <title>Whole genome shotgun sequence of Mobilicoccus pelagius NBRC 104925.</title>
        <authorList>
            <person name="Yoshida Y."/>
            <person name="Hosoyama A."/>
            <person name="Tsuchikane K."/>
            <person name="Katsumata H."/>
            <person name="Yamazaki S."/>
            <person name="Fujita N."/>
        </authorList>
    </citation>
    <scope>NUCLEOTIDE SEQUENCE [LARGE SCALE GENOMIC DNA]</scope>
    <source>
        <strain evidence="3 4">NBRC 104925</strain>
    </source>
</reference>
<keyword evidence="4" id="KW-1185">Reference proteome</keyword>
<comment type="caution">
    <text evidence="3">The sequence shown here is derived from an EMBL/GenBank/DDBJ whole genome shotgun (WGS) entry which is preliminary data.</text>
</comment>
<dbReference type="EMBL" id="BAFE01000007">
    <property type="protein sequence ID" value="GAB47288.1"/>
    <property type="molecule type" value="Genomic_DNA"/>
</dbReference>
<feature type="region of interest" description="Disordered" evidence="1">
    <location>
        <begin position="50"/>
        <end position="96"/>
    </location>
</feature>
<proteinExistence type="predicted"/>
<feature type="transmembrane region" description="Helical" evidence="2">
    <location>
        <begin position="128"/>
        <end position="145"/>
    </location>
</feature>
<name>H5UNI0_9MICO</name>